<dbReference type="Pfam" id="PF08477">
    <property type="entry name" value="Roc"/>
    <property type="match status" value="1"/>
</dbReference>
<feature type="repeat" description="ANK" evidence="4">
    <location>
        <begin position="135"/>
        <end position="167"/>
    </location>
</feature>
<dbReference type="Pfam" id="PF12796">
    <property type="entry name" value="Ank_2"/>
    <property type="match status" value="2"/>
</dbReference>
<dbReference type="InterPro" id="IPR036770">
    <property type="entry name" value="Ankyrin_rpt-contain_sf"/>
</dbReference>
<dbReference type="InterPro" id="IPR011029">
    <property type="entry name" value="DEATH-like_dom_sf"/>
</dbReference>
<accession>A0AAD8DC80</accession>
<feature type="repeat" description="ANK" evidence="4">
    <location>
        <begin position="102"/>
        <end position="134"/>
    </location>
</feature>
<evidence type="ECO:0000256" key="4">
    <source>
        <dbReference type="PROSITE-ProRule" id="PRU00023"/>
    </source>
</evidence>
<evidence type="ECO:0000313" key="7">
    <source>
        <dbReference type="Proteomes" id="UP001230051"/>
    </source>
</evidence>
<dbReference type="InterPro" id="IPR002110">
    <property type="entry name" value="Ankyrin_rpt"/>
</dbReference>
<dbReference type="Gene3D" id="1.10.533.10">
    <property type="entry name" value="Death Domain, Fas"/>
    <property type="match status" value="1"/>
</dbReference>
<dbReference type="GO" id="GO:0007165">
    <property type="term" value="P:signal transduction"/>
    <property type="evidence" value="ECO:0007669"/>
    <property type="project" value="InterPro"/>
</dbReference>
<keyword evidence="2" id="KW-0677">Repeat</keyword>
<evidence type="ECO:0000313" key="6">
    <source>
        <dbReference type="EMBL" id="KAK1167003.1"/>
    </source>
</evidence>
<proteinExistence type="predicted"/>
<dbReference type="SUPFAM" id="SSF48403">
    <property type="entry name" value="Ankyrin repeat"/>
    <property type="match status" value="1"/>
</dbReference>
<dbReference type="EMBL" id="JAGXEW010000010">
    <property type="protein sequence ID" value="KAK1167003.1"/>
    <property type="molecule type" value="Genomic_DNA"/>
</dbReference>
<dbReference type="InterPro" id="IPR027417">
    <property type="entry name" value="P-loop_NTPase"/>
</dbReference>
<dbReference type="Pfam" id="PF00531">
    <property type="entry name" value="Death"/>
    <property type="match status" value="1"/>
</dbReference>
<keyword evidence="4" id="KW-0040">ANK repeat</keyword>
<dbReference type="PROSITE" id="PS51424">
    <property type="entry name" value="ROC"/>
    <property type="match status" value="1"/>
</dbReference>
<dbReference type="SMART" id="SM00248">
    <property type="entry name" value="ANK"/>
    <property type="match status" value="5"/>
</dbReference>
<dbReference type="InterPro" id="IPR000488">
    <property type="entry name" value="Death_dom"/>
</dbReference>
<feature type="repeat" description="ANK" evidence="4">
    <location>
        <begin position="34"/>
        <end position="66"/>
    </location>
</feature>
<comment type="cofactor">
    <cofactor evidence="1">
        <name>Mg(2+)</name>
        <dbReference type="ChEBI" id="CHEBI:18420"/>
    </cofactor>
</comment>
<dbReference type="Gene3D" id="3.40.50.300">
    <property type="entry name" value="P-loop containing nucleotide triphosphate hydrolases"/>
    <property type="match status" value="1"/>
</dbReference>
<protein>
    <recommendedName>
        <fullName evidence="5">Roc domain-containing protein</fullName>
    </recommendedName>
</protein>
<dbReference type="SUPFAM" id="SSF47986">
    <property type="entry name" value="DEATH domain"/>
    <property type="match status" value="1"/>
</dbReference>
<dbReference type="Gene3D" id="1.25.40.20">
    <property type="entry name" value="Ankyrin repeat-containing domain"/>
    <property type="match status" value="3"/>
</dbReference>
<evidence type="ECO:0000256" key="1">
    <source>
        <dbReference type="ARBA" id="ARBA00001946"/>
    </source>
</evidence>
<dbReference type="Pfam" id="PF00023">
    <property type="entry name" value="Ank"/>
    <property type="match status" value="1"/>
</dbReference>
<sequence>MQEEEFLKNVKVGSLRDVQNILKGNINVNYCDQFSNTALHYAASNRNRELAHLLVEAGGDILKANMEGLTPFHFAAFGGSKEVLNIFLQKKPEALNCQKPMRLSSPLHEAVIGKTVDAVEFLLQKTAHCNLQNQEGYTPLHLAASQKSEAICCKLLESGANVELKNKRGDTCLHLAAESAALSICQRLVEKEASLQAKNKNAETVIFSALRGAGSNTGADYTKLISWLIEENTMLLLNRNKDGLTALDVAREIHLPLNITKLIQQKTQELQKHGLLKKSKVTDRGMVKLFICGHSRVGKTTLTHTLQQEGFLSQLQYFFAPYQPLSTQGVEISQSNLAAGKVVIWDFAGQMEYYFTHSLLLSTESVNALYCIVFSLEQIQCDKAGGQSAALAQVLYWLRFLNASRTNSDSNRAKVFLIGSHYDKLEMDCKDDVVKHFFDILHIRACALSPHLDIDTAVISVNCTSPSDLKPLRQKLEEHVEQLQQDTANTPFPEICSDVMDEVQSIRCKNAVKYMSWKDFSTNLCKNMSGNVSIDTLKTAVDYLHNISELIFFPNVLCSESDTGLVILDVQWLCRDIFGMFGSFPLSKLPFSKMKWTTDEVASALKIEKSMDVTVIIKLLEMLELVFTENEGDYIVPSWLKEEKPQNVWRKEKRFNVYYGTSFQWRSDIGLFSQAFFARLQLRLMKHFTQVKRDGPTAEKFIIWTNGIKCSDIAEALVQLSQDYCSINVAVRGYKTKKSESSNRDTREMCFKLLEEVSCEIQRLLLETGTEREWQKLYLSPKDLEDKMDASDVGLATYTKEEILQSEKSGKNLYNKSSVCEEYACDVLIAGYDTTVLENMRWEASLQWLSAGAIEKLCNLDKDHPLGHYWKALMEKLDECTNQDVEKLDTQAKQTGTSPTVLLLTTYHRTTIQDLYNALKQLHREDCMNAIKTMFNNLP</sequence>
<comment type="caution">
    <text evidence="6">The sequence shown here is derived from an EMBL/GenBank/DDBJ whole genome shotgun (WGS) entry which is preliminary data.</text>
</comment>
<dbReference type="PROSITE" id="PS50297">
    <property type="entry name" value="ANK_REP_REGION"/>
    <property type="match status" value="3"/>
</dbReference>
<evidence type="ECO:0000256" key="3">
    <source>
        <dbReference type="ARBA" id="ARBA00022741"/>
    </source>
</evidence>
<evidence type="ECO:0000256" key="2">
    <source>
        <dbReference type="ARBA" id="ARBA00022737"/>
    </source>
</evidence>
<dbReference type="PANTHER" id="PTHR47679">
    <property type="entry name" value="PROTEIN TORNADO 1"/>
    <property type="match status" value="1"/>
</dbReference>
<gene>
    <name evidence="6" type="ORF">AOXY_G11644</name>
</gene>
<feature type="repeat" description="ANK" evidence="4">
    <location>
        <begin position="168"/>
        <end position="200"/>
    </location>
</feature>
<name>A0AAD8DC80_ACIOX</name>
<dbReference type="PROSITE" id="PS50088">
    <property type="entry name" value="ANK_REPEAT"/>
    <property type="match status" value="4"/>
</dbReference>
<keyword evidence="7" id="KW-1185">Reference proteome</keyword>
<keyword evidence="3" id="KW-0547">Nucleotide-binding</keyword>
<dbReference type="SUPFAM" id="SSF52540">
    <property type="entry name" value="P-loop containing nucleoside triphosphate hydrolases"/>
    <property type="match status" value="1"/>
</dbReference>
<evidence type="ECO:0000259" key="5">
    <source>
        <dbReference type="PROSITE" id="PS51424"/>
    </source>
</evidence>
<organism evidence="6 7">
    <name type="scientific">Acipenser oxyrinchus oxyrinchus</name>
    <dbReference type="NCBI Taxonomy" id="40147"/>
    <lineage>
        <taxon>Eukaryota</taxon>
        <taxon>Metazoa</taxon>
        <taxon>Chordata</taxon>
        <taxon>Craniata</taxon>
        <taxon>Vertebrata</taxon>
        <taxon>Euteleostomi</taxon>
        <taxon>Actinopterygii</taxon>
        <taxon>Chondrostei</taxon>
        <taxon>Acipenseriformes</taxon>
        <taxon>Acipenseridae</taxon>
        <taxon>Acipenser</taxon>
    </lineage>
</organism>
<dbReference type="AlphaFoldDB" id="A0AAD8DC80"/>
<feature type="domain" description="Roc" evidence="5">
    <location>
        <begin position="280"/>
        <end position="483"/>
    </location>
</feature>
<dbReference type="Gene3D" id="3.30.70.1390">
    <property type="entry name" value="ROC domain from the Parkinson's disease-associated leucine-rich repeat kinase 2"/>
    <property type="match status" value="1"/>
</dbReference>
<dbReference type="Proteomes" id="UP001230051">
    <property type="component" value="Unassembled WGS sequence"/>
</dbReference>
<dbReference type="GO" id="GO:0000166">
    <property type="term" value="F:nucleotide binding"/>
    <property type="evidence" value="ECO:0007669"/>
    <property type="project" value="UniProtKB-KW"/>
</dbReference>
<dbReference type="PANTHER" id="PTHR47679:SF2">
    <property type="entry name" value="C-TERMINAL OF ROC (COR) DOMAIN-CONTAINING PROTEIN"/>
    <property type="match status" value="1"/>
</dbReference>
<dbReference type="InterPro" id="IPR020859">
    <property type="entry name" value="ROC"/>
</dbReference>
<reference evidence="6" key="1">
    <citation type="submission" date="2022-02" db="EMBL/GenBank/DDBJ databases">
        <title>Atlantic sturgeon de novo genome assembly.</title>
        <authorList>
            <person name="Stock M."/>
            <person name="Klopp C."/>
            <person name="Guiguen Y."/>
            <person name="Cabau C."/>
            <person name="Parinello H."/>
            <person name="Santidrian Yebra-Pimentel E."/>
            <person name="Kuhl H."/>
            <person name="Dirks R.P."/>
            <person name="Guessner J."/>
            <person name="Wuertz S."/>
            <person name="Du K."/>
            <person name="Schartl M."/>
        </authorList>
    </citation>
    <scope>NUCLEOTIDE SEQUENCE</scope>
    <source>
        <strain evidence="6">STURGEONOMICS-FGT-2020</strain>
        <tissue evidence="6">Whole blood</tissue>
    </source>
</reference>